<gene>
    <name evidence="2" type="ORF">QWY81_02740</name>
</gene>
<sequence>MKIAAIFLSLFLLSKPLLPLLEYAAFYDYIKNELCENKEAPELQCNGKCHLAKQIVKAGDSENSNEKNQSFKVEISIVYFQETTHNDAVLLSKDENLKISTSYNNTYKFHYTDVVFHPPLA</sequence>
<name>A0AAJ1VF46_9FLAO</name>
<comment type="caution">
    <text evidence="2">The sequence shown here is derived from an EMBL/GenBank/DDBJ whole genome shotgun (WGS) entry which is preliminary data.</text>
</comment>
<reference evidence="2 3" key="1">
    <citation type="journal article" date="2014" name="Int. J. Syst. Evol. Microbiol.">
        <title>Complete genome sequence of Corynebacterium casei LMG S-19264T (=DSM 44701T), isolated from a smear-ripened cheese.</title>
        <authorList>
            <consortium name="US DOE Joint Genome Institute (JGI-PGF)"/>
            <person name="Walter F."/>
            <person name="Albersmeier A."/>
            <person name="Kalinowski J."/>
            <person name="Ruckert C."/>
        </authorList>
    </citation>
    <scope>NUCLEOTIDE SEQUENCE [LARGE SCALE GENOMIC DNA]</scope>
    <source>
        <strain evidence="2 3">CECT 8670</strain>
    </source>
</reference>
<evidence type="ECO:0000313" key="2">
    <source>
        <dbReference type="EMBL" id="MDN3618371.1"/>
    </source>
</evidence>
<dbReference type="EMBL" id="JAUFQH010000003">
    <property type="protein sequence ID" value="MDN3618371.1"/>
    <property type="molecule type" value="Genomic_DNA"/>
</dbReference>
<protein>
    <submittedName>
        <fullName evidence="2">Uncharacterized protein</fullName>
    </submittedName>
</protein>
<proteinExistence type="predicted"/>
<accession>A0AAJ1VF46</accession>
<keyword evidence="1" id="KW-0732">Signal</keyword>
<feature type="chain" id="PRO_5042588808" evidence="1">
    <location>
        <begin position="25"/>
        <end position="121"/>
    </location>
</feature>
<dbReference type="RefSeq" id="WP_261972026.1">
    <property type="nucleotide sequence ID" value="NZ_CP103460.1"/>
</dbReference>
<feature type="signal peptide" evidence="1">
    <location>
        <begin position="1"/>
        <end position="24"/>
    </location>
</feature>
<organism evidence="2 3">
    <name type="scientific">Polaribacter sejongensis</name>
    <dbReference type="NCBI Taxonomy" id="985043"/>
    <lineage>
        <taxon>Bacteria</taxon>
        <taxon>Pseudomonadati</taxon>
        <taxon>Bacteroidota</taxon>
        <taxon>Flavobacteriia</taxon>
        <taxon>Flavobacteriales</taxon>
        <taxon>Flavobacteriaceae</taxon>
    </lineage>
</organism>
<dbReference type="Proteomes" id="UP001228636">
    <property type="component" value="Unassembled WGS sequence"/>
</dbReference>
<evidence type="ECO:0000313" key="3">
    <source>
        <dbReference type="Proteomes" id="UP001228636"/>
    </source>
</evidence>
<dbReference type="AlphaFoldDB" id="A0AAJ1VF46"/>
<evidence type="ECO:0000256" key="1">
    <source>
        <dbReference type="SAM" id="SignalP"/>
    </source>
</evidence>